<evidence type="ECO:0000256" key="1">
    <source>
        <dbReference type="SAM" id="Phobius"/>
    </source>
</evidence>
<keyword evidence="1" id="KW-0472">Membrane</keyword>
<keyword evidence="1" id="KW-0812">Transmembrane</keyword>
<reference evidence="3" key="1">
    <citation type="journal article" date="2019" name="Int. J. Syst. Evol. Microbiol.">
        <title>The Global Catalogue of Microorganisms (GCM) 10K type strain sequencing project: providing services to taxonomists for standard genome sequencing and annotation.</title>
        <authorList>
            <consortium name="The Broad Institute Genomics Platform"/>
            <consortium name="The Broad Institute Genome Sequencing Center for Infectious Disease"/>
            <person name="Wu L."/>
            <person name="Ma J."/>
        </authorList>
    </citation>
    <scope>NUCLEOTIDE SEQUENCE [LARGE SCALE GENOMIC DNA]</scope>
    <source>
        <strain evidence="3">JCM 16703</strain>
    </source>
</reference>
<organism evidence="2 3">
    <name type="scientific">Nocardioides fonticola</name>
    <dbReference type="NCBI Taxonomy" id="450363"/>
    <lineage>
        <taxon>Bacteria</taxon>
        <taxon>Bacillati</taxon>
        <taxon>Actinomycetota</taxon>
        <taxon>Actinomycetes</taxon>
        <taxon>Propionibacteriales</taxon>
        <taxon>Nocardioidaceae</taxon>
        <taxon>Nocardioides</taxon>
    </lineage>
</organism>
<evidence type="ECO:0000313" key="2">
    <source>
        <dbReference type="EMBL" id="GAA4114037.1"/>
    </source>
</evidence>
<keyword evidence="3" id="KW-1185">Reference proteome</keyword>
<gene>
    <name evidence="2" type="ORF">GCM10022215_11830</name>
</gene>
<keyword evidence="1" id="KW-1133">Transmembrane helix</keyword>
<sequence length="88" mass="9273">MWSICSVLAVVLATGALLIALDAPRANAVVETVLKVADAVDLGVFSRVDGIVRFEGADAATRDALANWGLGAVFYVVMGRVLERVLRS</sequence>
<protein>
    <submittedName>
        <fullName evidence="2">Uncharacterized protein</fullName>
    </submittedName>
</protein>
<feature type="transmembrane region" description="Helical" evidence="1">
    <location>
        <begin position="65"/>
        <end position="82"/>
    </location>
</feature>
<comment type="caution">
    <text evidence="2">The sequence shown here is derived from an EMBL/GenBank/DDBJ whole genome shotgun (WGS) entry which is preliminary data.</text>
</comment>
<dbReference type="RefSeq" id="WP_344732341.1">
    <property type="nucleotide sequence ID" value="NZ_BAAAZH010000010.1"/>
</dbReference>
<dbReference type="Proteomes" id="UP001501495">
    <property type="component" value="Unassembled WGS sequence"/>
</dbReference>
<dbReference type="EMBL" id="BAAAZH010000010">
    <property type="protein sequence ID" value="GAA4114037.1"/>
    <property type="molecule type" value="Genomic_DNA"/>
</dbReference>
<proteinExistence type="predicted"/>
<accession>A0ABP7XEV9</accession>
<evidence type="ECO:0000313" key="3">
    <source>
        <dbReference type="Proteomes" id="UP001501495"/>
    </source>
</evidence>
<name>A0ABP7XEV9_9ACTN</name>